<reference evidence="2" key="2">
    <citation type="journal article" date="2022" name="Microbiol. Resour. Announc.">
        <title>Metagenome Sequencing to Explore Phylogenomics of Terrestrial Cyanobacteria.</title>
        <authorList>
            <person name="Ward R.D."/>
            <person name="Stajich J.E."/>
            <person name="Johansen J.R."/>
            <person name="Huntemann M."/>
            <person name="Clum A."/>
            <person name="Foster B."/>
            <person name="Foster B."/>
            <person name="Roux S."/>
            <person name="Palaniappan K."/>
            <person name="Varghese N."/>
            <person name="Mukherjee S."/>
            <person name="Reddy T.B.K."/>
            <person name="Daum C."/>
            <person name="Copeland A."/>
            <person name="Chen I.A."/>
            <person name="Ivanova N.N."/>
            <person name="Kyrpides N.C."/>
            <person name="Shapiro N."/>
            <person name="Eloe-Fadrosh E.A."/>
            <person name="Pietrasiak N."/>
        </authorList>
    </citation>
    <scope>NUCLEOTIDE SEQUENCE</scope>
    <source>
        <strain evidence="2">CPER-KK1</strain>
    </source>
</reference>
<evidence type="ECO:0000313" key="2">
    <source>
        <dbReference type="EMBL" id="MBW4547840.1"/>
    </source>
</evidence>
<evidence type="ECO:0000256" key="1">
    <source>
        <dbReference type="SAM" id="Phobius"/>
    </source>
</evidence>
<keyword evidence="1" id="KW-0812">Transmembrane</keyword>
<name>A0A951PPH4_9CYAN</name>
<accession>A0A951PPH4</accession>
<feature type="transmembrane region" description="Helical" evidence="1">
    <location>
        <begin position="30"/>
        <end position="58"/>
    </location>
</feature>
<organism evidence="2 3">
    <name type="scientific">Symplocastrum torsivum CPER-KK1</name>
    <dbReference type="NCBI Taxonomy" id="450513"/>
    <lineage>
        <taxon>Bacteria</taxon>
        <taxon>Bacillati</taxon>
        <taxon>Cyanobacteriota</taxon>
        <taxon>Cyanophyceae</taxon>
        <taxon>Oscillatoriophycideae</taxon>
        <taxon>Oscillatoriales</taxon>
        <taxon>Microcoleaceae</taxon>
        <taxon>Symplocastrum</taxon>
    </lineage>
</organism>
<dbReference type="EMBL" id="JAHHIF010000049">
    <property type="protein sequence ID" value="MBW4547840.1"/>
    <property type="molecule type" value="Genomic_DNA"/>
</dbReference>
<dbReference type="AlphaFoldDB" id="A0A951PPH4"/>
<dbReference type="Proteomes" id="UP000753908">
    <property type="component" value="Unassembled WGS sequence"/>
</dbReference>
<protein>
    <submittedName>
        <fullName evidence="2">Uncharacterized protein</fullName>
    </submittedName>
</protein>
<comment type="caution">
    <text evidence="2">The sequence shown here is derived from an EMBL/GenBank/DDBJ whole genome shotgun (WGS) entry which is preliminary data.</text>
</comment>
<evidence type="ECO:0000313" key="3">
    <source>
        <dbReference type="Proteomes" id="UP000753908"/>
    </source>
</evidence>
<sequence>MIALNNVNVSASHQVISDVKSQSGILSERAAIALCSLGVAVFAIPILVVIQICSGLFWGGMTVYQLLNSSGFNSLDEI</sequence>
<keyword evidence="1" id="KW-0472">Membrane</keyword>
<proteinExistence type="predicted"/>
<gene>
    <name evidence="2" type="ORF">KME25_25845</name>
</gene>
<reference evidence="2" key="1">
    <citation type="submission" date="2021-05" db="EMBL/GenBank/DDBJ databases">
        <authorList>
            <person name="Pietrasiak N."/>
            <person name="Ward R."/>
            <person name="Stajich J.E."/>
            <person name="Kurbessoian T."/>
        </authorList>
    </citation>
    <scope>NUCLEOTIDE SEQUENCE</scope>
    <source>
        <strain evidence="2">CPER-KK1</strain>
    </source>
</reference>
<keyword evidence="1" id="KW-1133">Transmembrane helix</keyword>